<feature type="transmembrane region" description="Helical" evidence="10">
    <location>
        <begin position="199"/>
        <end position="219"/>
    </location>
</feature>
<keyword evidence="5 8" id="KW-1133">Transmembrane helix</keyword>
<evidence type="ECO:0000256" key="7">
    <source>
        <dbReference type="ARBA" id="ARBA00038475"/>
    </source>
</evidence>
<dbReference type="EMBL" id="ML992505">
    <property type="protein sequence ID" value="KAF2224600.1"/>
    <property type="molecule type" value="Genomic_DNA"/>
</dbReference>
<evidence type="ECO:0000256" key="4">
    <source>
        <dbReference type="ARBA" id="ARBA00022737"/>
    </source>
</evidence>
<dbReference type="PANTHER" id="PTHR12226:SF2">
    <property type="entry name" value="MANNOSE-P-DOLICHOL UTILIZATION DEFECT 1 PROTEIN"/>
    <property type="match status" value="1"/>
</dbReference>
<dbReference type="FunFam" id="1.20.1280.290:FF:000006">
    <property type="entry name" value="mannose-P-dolichol utilization defect 1 protein"/>
    <property type="match status" value="1"/>
</dbReference>
<feature type="transmembrane region" description="Helical" evidence="10">
    <location>
        <begin position="51"/>
        <end position="72"/>
    </location>
</feature>
<keyword evidence="12" id="KW-1185">Reference proteome</keyword>
<feature type="transmembrane region" description="Helical" evidence="10">
    <location>
        <begin position="84"/>
        <end position="107"/>
    </location>
</feature>
<dbReference type="PIRSF" id="PIRSF023381">
    <property type="entry name" value="MannP-dilichol_defect-1p"/>
    <property type="match status" value="1"/>
</dbReference>
<accession>A0A6A6GGL5</accession>
<evidence type="ECO:0000256" key="6">
    <source>
        <dbReference type="ARBA" id="ARBA00023136"/>
    </source>
</evidence>
<keyword evidence="2" id="KW-0813">Transport</keyword>
<evidence type="ECO:0000256" key="1">
    <source>
        <dbReference type="ARBA" id="ARBA00004141"/>
    </source>
</evidence>
<dbReference type="OrthoDB" id="271506at2759"/>
<feature type="transmembrane region" description="Helical" evidence="10">
    <location>
        <begin position="113"/>
        <end position="134"/>
    </location>
</feature>
<dbReference type="SMART" id="SM00679">
    <property type="entry name" value="CTNS"/>
    <property type="match status" value="2"/>
</dbReference>
<dbReference type="GO" id="GO:0016020">
    <property type="term" value="C:membrane"/>
    <property type="evidence" value="ECO:0007669"/>
    <property type="project" value="UniProtKB-SubCell"/>
</dbReference>
<proteinExistence type="inferred from homology"/>
<feature type="transmembrane region" description="Helical" evidence="10">
    <location>
        <begin position="141"/>
        <end position="158"/>
    </location>
</feature>
<evidence type="ECO:0000313" key="11">
    <source>
        <dbReference type="EMBL" id="KAF2224600.1"/>
    </source>
</evidence>
<comment type="subcellular location">
    <subcellularLocation>
        <location evidence="1 8">Membrane</location>
        <topology evidence="1 8">Multi-pass membrane protein</topology>
    </subcellularLocation>
</comment>
<evidence type="ECO:0000256" key="9">
    <source>
        <dbReference type="SAM" id="MobiDB-lite"/>
    </source>
</evidence>
<dbReference type="Gene3D" id="1.20.1280.290">
    <property type="match status" value="2"/>
</dbReference>
<protein>
    <recommendedName>
        <fullName evidence="8">Mannose-P-dolichol utilization defect 1 protein homolog</fullName>
    </recommendedName>
</protein>
<feature type="transmembrane region" description="Helical" evidence="10">
    <location>
        <begin position="226"/>
        <end position="249"/>
    </location>
</feature>
<dbReference type="PANTHER" id="PTHR12226">
    <property type="entry name" value="MANNOSE-P-DOLICHOL UTILIZATION DEFECT 1 LEC35 -RELATED"/>
    <property type="match status" value="1"/>
</dbReference>
<evidence type="ECO:0000256" key="2">
    <source>
        <dbReference type="ARBA" id="ARBA00022448"/>
    </source>
</evidence>
<dbReference type="InterPro" id="IPR006603">
    <property type="entry name" value="PQ-loop_rpt"/>
</dbReference>
<sequence length="298" mass="31270">MESLEKTLRPLLQPITNNLPTPLANTALSLLGPKCYNSLLLSINLSDTDCLGLAISKALGIAIITASSIVKIPQLLKLLNARSAAGVSFLSYALETAAYLVTLAYNVRQGFPFSTYGETALIAVQNVAIAVLVLHFSGKSAGAAVFVAGLAGAGYALFNQGIVGVKELGWLQAGAGLLGVASKVPQIVTIWQQGGTGQLSAFAVFNYLVGSLVRIFTTLQEVDDKLILWGFVSGFLLNAVLAAQMVYYWNGSSSQKEVQTGKVKGKQAAKFVEEKAKATTSGAATSPQGKSPSTRRRG</sequence>
<dbReference type="Pfam" id="PF04193">
    <property type="entry name" value="PQ-loop"/>
    <property type="match status" value="2"/>
</dbReference>
<keyword evidence="4" id="KW-0677">Repeat</keyword>
<evidence type="ECO:0000256" key="10">
    <source>
        <dbReference type="SAM" id="Phobius"/>
    </source>
</evidence>
<dbReference type="AlphaFoldDB" id="A0A6A6GGL5"/>
<feature type="region of interest" description="Disordered" evidence="9">
    <location>
        <begin position="274"/>
        <end position="298"/>
    </location>
</feature>
<reference evidence="12" key="1">
    <citation type="journal article" date="2020" name="Stud. Mycol.">
        <title>101 Dothideomycetes genomes: A test case for predicting lifestyles and emergence of pathogens.</title>
        <authorList>
            <person name="Haridas S."/>
            <person name="Albert R."/>
            <person name="Binder M."/>
            <person name="Bloem J."/>
            <person name="LaButti K."/>
            <person name="Salamov A."/>
            <person name="Andreopoulos B."/>
            <person name="Baker S."/>
            <person name="Barry K."/>
            <person name="Bills G."/>
            <person name="Bluhm B."/>
            <person name="Cannon C."/>
            <person name="Castanera R."/>
            <person name="Culley D."/>
            <person name="Daum C."/>
            <person name="Ezra D."/>
            <person name="Gonzalez J."/>
            <person name="Henrissat B."/>
            <person name="Kuo A."/>
            <person name="Liang C."/>
            <person name="Lipzen A."/>
            <person name="Lutzoni F."/>
            <person name="Magnuson J."/>
            <person name="Mondo S."/>
            <person name="Nolan M."/>
            <person name="Ohm R."/>
            <person name="Pangilinan J."/>
            <person name="Park H.-J."/>
            <person name="Ramirez L."/>
            <person name="Alfaro M."/>
            <person name="Sun H."/>
            <person name="Tritt A."/>
            <person name="Yoshinaga Y."/>
            <person name="Zwiers L.-H."/>
            <person name="Turgeon B."/>
            <person name="Goodwin S."/>
            <person name="Spatafora J."/>
            <person name="Crous P."/>
            <person name="Grigoriev I."/>
        </authorList>
    </citation>
    <scope>NUCLEOTIDE SEQUENCE [LARGE SCALE GENOMIC DNA]</scope>
    <source>
        <strain evidence="12">CECT 20119</strain>
    </source>
</reference>
<evidence type="ECO:0000256" key="8">
    <source>
        <dbReference type="PIRNR" id="PIRNR023381"/>
    </source>
</evidence>
<gene>
    <name evidence="11" type="ORF">BDZ85DRAFT_261243</name>
</gene>
<dbReference type="Proteomes" id="UP000799538">
    <property type="component" value="Unassembled WGS sequence"/>
</dbReference>
<comment type="similarity">
    <text evidence="7 8">Belongs to the MPDU1 (TC 2.A.43.3) family.</text>
</comment>
<keyword evidence="6 8" id="KW-0472">Membrane</keyword>
<evidence type="ECO:0000256" key="5">
    <source>
        <dbReference type="ARBA" id="ARBA00022989"/>
    </source>
</evidence>
<organism evidence="11 12">
    <name type="scientific">Elsinoe ampelina</name>
    <dbReference type="NCBI Taxonomy" id="302913"/>
    <lineage>
        <taxon>Eukaryota</taxon>
        <taxon>Fungi</taxon>
        <taxon>Dikarya</taxon>
        <taxon>Ascomycota</taxon>
        <taxon>Pezizomycotina</taxon>
        <taxon>Dothideomycetes</taxon>
        <taxon>Dothideomycetidae</taxon>
        <taxon>Myriangiales</taxon>
        <taxon>Elsinoaceae</taxon>
        <taxon>Elsinoe</taxon>
    </lineage>
</organism>
<keyword evidence="3 8" id="KW-0812">Transmembrane</keyword>
<evidence type="ECO:0000313" key="12">
    <source>
        <dbReference type="Proteomes" id="UP000799538"/>
    </source>
</evidence>
<dbReference type="InterPro" id="IPR016817">
    <property type="entry name" value="MannP-dilichol_defect-1"/>
</dbReference>
<name>A0A6A6GGL5_9PEZI</name>
<evidence type="ECO:0000256" key="3">
    <source>
        <dbReference type="ARBA" id="ARBA00022692"/>
    </source>
</evidence>